<keyword evidence="4" id="KW-1185">Reference proteome</keyword>
<feature type="transmembrane region" description="Helical" evidence="2">
    <location>
        <begin position="121"/>
        <end position="141"/>
    </location>
</feature>
<evidence type="ECO:0000256" key="1">
    <source>
        <dbReference type="SAM" id="MobiDB-lite"/>
    </source>
</evidence>
<reference evidence="3 4" key="1">
    <citation type="submission" date="2019-06" db="EMBL/GenBank/DDBJ databases">
        <title>Sequencing the genomes of 1000 actinobacteria strains.</title>
        <authorList>
            <person name="Klenk H.-P."/>
        </authorList>
    </citation>
    <scope>NUCLEOTIDE SEQUENCE [LARGE SCALE GENOMIC DNA]</scope>
    <source>
        <strain evidence="3 4">DSM 45015</strain>
    </source>
</reference>
<sequence length="227" mass="22794">MATDEPSQGTGGTPGRRDGRAGWRGVAASLSIGLLEALWRAPPDRPGGVPRVFGGPQWPAGRWHRAGAVLAWIALFGLSSGVAALSAVQLDRFHILPADLAAALGLVTGLPLALLPVTPLLAWRIVTAGVLLALFAVATVGTPPDALWPWPAGALVVLPVVLYEVAATHPRRVTGAVGVVTVVGNVLAASPVVGTPLAQTAWVSAAAVAALALGRGVGGRAGDGAGR</sequence>
<protein>
    <submittedName>
        <fullName evidence="3">Uncharacterized protein</fullName>
    </submittedName>
</protein>
<feature type="transmembrane region" description="Helical" evidence="2">
    <location>
        <begin position="94"/>
        <end position="114"/>
    </location>
</feature>
<dbReference type="Proteomes" id="UP000317422">
    <property type="component" value="Unassembled WGS sequence"/>
</dbReference>
<evidence type="ECO:0000313" key="3">
    <source>
        <dbReference type="EMBL" id="TQN30485.1"/>
    </source>
</evidence>
<name>A0A543NF69_9ACTN</name>
<evidence type="ECO:0000256" key="2">
    <source>
        <dbReference type="SAM" id="Phobius"/>
    </source>
</evidence>
<feature type="transmembrane region" description="Helical" evidence="2">
    <location>
        <begin position="69"/>
        <end position="88"/>
    </location>
</feature>
<organism evidence="3 4">
    <name type="scientific">Haloactinospora alba</name>
    <dbReference type="NCBI Taxonomy" id="405555"/>
    <lineage>
        <taxon>Bacteria</taxon>
        <taxon>Bacillati</taxon>
        <taxon>Actinomycetota</taxon>
        <taxon>Actinomycetes</taxon>
        <taxon>Streptosporangiales</taxon>
        <taxon>Nocardiopsidaceae</taxon>
        <taxon>Haloactinospora</taxon>
    </lineage>
</organism>
<dbReference type="AlphaFoldDB" id="A0A543NF69"/>
<feature type="region of interest" description="Disordered" evidence="1">
    <location>
        <begin position="1"/>
        <end position="21"/>
    </location>
</feature>
<dbReference type="EMBL" id="VFQC01000001">
    <property type="protein sequence ID" value="TQN30485.1"/>
    <property type="molecule type" value="Genomic_DNA"/>
</dbReference>
<feature type="transmembrane region" description="Helical" evidence="2">
    <location>
        <begin position="199"/>
        <end position="218"/>
    </location>
</feature>
<keyword evidence="2" id="KW-0472">Membrane</keyword>
<keyword evidence="2" id="KW-1133">Transmembrane helix</keyword>
<evidence type="ECO:0000313" key="4">
    <source>
        <dbReference type="Proteomes" id="UP000317422"/>
    </source>
</evidence>
<proteinExistence type="predicted"/>
<comment type="caution">
    <text evidence="3">The sequence shown here is derived from an EMBL/GenBank/DDBJ whole genome shotgun (WGS) entry which is preliminary data.</text>
</comment>
<gene>
    <name evidence="3" type="ORF">FHX37_0364</name>
</gene>
<feature type="transmembrane region" description="Helical" evidence="2">
    <location>
        <begin position="147"/>
        <end position="166"/>
    </location>
</feature>
<feature type="transmembrane region" description="Helical" evidence="2">
    <location>
        <begin position="173"/>
        <end position="193"/>
    </location>
</feature>
<accession>A0A543NF69</accession>
<keyword evidence="2" id="KW-0812">Transmembrane</keyword>
<dbReference type="RefSeq" id="WP_141921733.1">
    <property type="nucleotide sequence ID" value="NZ_VFQC01000001.1"/>
</dbReference>